<dbReference type="AlphaFoldDB" id="A0A645A3U5"/>
<reference evidence="1" key="1">
    <citation type="submission" date="2019-08" db="EMBL/GenBank/DDBJ databases">
        <authorList>
            <person name="Kucharzyk K."/>
            <person name="Murdoch R.W."/>
            <person name="Higgins S."/>
            <person name="Loffler F."/>
        </authorList>
    </citation>
    <scope>NUCLEOTIDE SEQUENCE</scope>
</reference>
<comment type="caution">
    <text evidence="1">The sequence shown here is derived from an EMBL/GenBank/DDBJ whole genome shotgun (WGS) entry which is preliminary data.</text>
</comment>
<dbReference type="EMBL" id="VSSQ01011849">
    <property type="protein sequence ID" value="MPM47859.1"/>
    <property type="molecule type" value="Genomic_DNA"/>
</dbReference>
<sequence>MIEHCLPDLGQPDLVQRRACQHWDAAVCVGGDELHRDGQLAGSDPGLAGVVAVGLVDGDHMGEFQDALLDALQLVTRAGEHQDQIGVDHPLDGDFGLAHADGLDNDDVVAGGFHEQHALAGGAGDTTEMQSGG</sequence>
<name>A0A645A3U5_9ZZZZ</name>
<evidence type="ECO:0000313" key="1">
    <source>
        <dbReference type="EMBL" id="MPM47859.1"/>
    </source>
</evidence>
<protein>
    <submittedName>
        <fullName evidence="1">Uncharacterized protein</fullName>
    </submittedName>
</protein>
<proteinExistence type="predicted"/>
<gene>
    <name evidence="1" type="ORF">SDC9_94580</name>
</gene>
<accession>A0A645A3U5</accession>
<organism evidence="1">
    <name type="scientific">bioreactor metagenome</name>
    <dbReference type="NCBI Taxonomy" id="1076179"/>
    <lineage>
        <taxon>unclassified sequences</taxon>
        <taxon>metagenomes</taxon>
        <taxon>ecological metagenomes</taxon>
    </lineage>
</organism>